<accession>A0A3M7HGY4</accession>
<feature type="compositionally biased region" description="Low complexity" evidence="1">
    <location>
        <begin position="238"/>
        <end position="267"/>
    </location>
</feature>
<sequence>MKPLFILPSVRLPQHRNTSLGKRPPTMPAMKTAILLPATFATLALARTDLVGCTSTDVSSPAGASYAWYVPGNGELCDPLDCGGGRAPPKYDVPGCPQYTGTESYSPSYLPGYGSATAAPATTTAAPSGASSSSSFDWDSLISEADTATSSWDLYTSWDSSSAPATSISYSSVTGLASPVDLPSTGVSIFTHPLETPTSSLPASTDDVSVFTYPLLSSSATSAATAASTLPAGMNGTAGVAGSTGGSTSSRNGTMPSGTASPSSPATQVNGGESAKGTMMAMSGAGLIVALGALVALL</sequence>
<proteinExistence type="predicted"/>
<protein>
    <submittedName>
        <fullName evidence="2">Uncharacterized protein</fullName>
    </submittedName>
</protein>
<feature type="region of interest" description="Disordered" evidence="1">
    <location>
        <begin position="238"/>
        <end position="275"/>
    </location>
</feature>
<evidence type="ECO:0000313" key="2">
    <source>
        <dbReference type="EMBL" id="RMZ12427.1"/>
    </source>
</evidence>
<dbReference type="VEuPathDB" id="FungiDB:BTJ68_00784"/>
<gene>
    <name evidence="2" type="ORF">D0862_02678</name>
</gene>
<organism evidence="2 3">
    <name type="scientific">Hortaea werneckii</name>
    <name type="common">Black yeast</name>
    <name type="synonym">Cladosporium werneckii</name>
    <dbReference type="NCBI Taxonomy" id="91943"/>
    <lineage>
        <taxon>Eukaryota</taxon>
        <taxon>Fungi</taxon>
        <taxon>Dikarya</taxon>
        <taxon>Ascomycota</taxon>
        <taxon>Pezizomycotina</taxon>
        <taxon>Dothideomycetes</taxon>
        <taxon>Dothideomycetidae</taxon>
        <taxon>Mycosphaerellales</taxon>
        <taxon>Teratosphaeriaceae</taxon>
        <taxon>Hortaea</taxon>
    </lineage>
</organism>
<dbReference type="EMBL" id="QWIQ01000051">
    <property type="protein sequence ID" value="RMZ12427.1"/>
    <property type="molecule type" value="Genomic_DNA"/>
</dbReference>
<dbReference type="Proteomes" id="UP000281468">
    <property type="component" value="Unassembled WGS sequence"/>
</dbReference>
<dbReference type="AlphaFoldDB" id="A0A3M7HGY4"/>
<evidence type="ECO:0000313" key="3">
    <source>
        <dbReference type="Proteomes" id="UP000281468"/>
    </source>
</evidence>
<reference evidence="2 3" key="1">
    <citation type="journal article" date="2018" name="BMC Genomics">
        <title>Genomic evidence for intraspecific hybridization in a clonal and extremely halotolerant yeast.</title>
        <authorList>
            <person name="Gostincar C."/>
            <person name="Stajich J.E."/>
            <person name="Zupancic J."/>
            <person name="Zalar P."/>
            <person name="Gunde-Cimerman N."/>
        </authorList>
    </citation>
    <scope>NUCLEOTIDE SEQUENCE [LARGE SCALE GENOMIC DNA]</scope>
    <source>
        <strain evidence="2 3">EXF-171</strain>
    </source>
</reference>
<evidence type="ECO:0000256" key="1">
    <source>
        <dbReference type="SAM" id="MobiDB-lite"/>
    </source>
</evidence>
<name>A0A3M7HGY4_HORWE</name>
<comment type="caution">
    <text evidence="2">The sequence shown here is derived from an EMBL/GenBank/DDBJ whole genome shotgun (WGS) entry which is preliminary data.</text>
</comment>